<feature type="region of interest" description="Disordered" evidence="12">
    <location>
        <begin position="1"/>
        <end position="30"/>
    </location>
</feature>
<name>A0A6J1NWH2_BICAN</name>
<evidence type="ECO:0000256" key="10">
    <source>
        <dbReference type="ARBA" id="ARBA00048513"/>
    </source>
</evidence>
<comment type="catalytic activity">
    <reaction evidence="9">
        <text>1,2-didecanoylglycerol + H2O = decanoylglycerol + decanoate + H(+)</text>
        <dbReference type="Rhea" id="RHEA:48596"/>
        <dbReference type="ChEBI" id="CHEBI:11152"/>
        <dbReference type="ChEBI" id="CHEBI:15377"/>
        <dbReference type="ChEBI" id="CHEBI:15378"/>
        <dbReference type="ChEBI" id="CHEBI:27689"/>
        <dbReference type="ChEBI" id="CHEBI:90605"/>
    </reaction>
</comment>
<dbReference type="Pfam" id="PF00561">
    <property type="entry name" value="Abhydrolase_1"/>
    <property type="match status" value="1"/>
</dbReference>
<evidence type="ECO:0000256" key="4">
    <source>
        <dbReference type="ARBA" id="ARBA00042703"/>
    </source>
</evidence>
<feature type="compositionally biased region" description="Basic and acidic residues" evidence="12">
    <location>
        <begin position="18"/>
        <end position="30"/>
    </location>
</feature>
<evidence type="ECO:0000259" key="13">
    <source>
        <dbReference type="Pfam" id="PF00561"/>
    </source>
</evidence>
<evidence type="ECO:0000256" key="8">
    <source>
        <dbReference type="ARBA" id="ARBA00048283"/>
    </source>
</evidence>
<comment type="similarity">
    <text evidence="1">Belongs to the AB hydrolase superfamily.</text>
</comment>
<evidence type="ECO:0000256" key="12">
    <source>
        <dbReference type="SAM" id="MobiDB-lite"/>
    </source>
</evidence>
<dbReference type="SUPFAM" id="SSF53474">
    <property type="entry name" value="alpha/beta-Hydrolases"/>
    <property type="match status" value="1"/>
</dbReference>
<dbReference type="AlphaFoldDB" id="A0A6J1NWH2"/>
<evidence type="ECO:0000256" key="2">
    <source>
        <dbReference type="ARBA" id="ARBA00022801"/>
    </source>
</evidence>
<evidence type="ECO:0000256" key="1">
    <source>
        <dbReference type="ARBA" id="ARBA00008645"/>
    </source>
</evidence>
<proteinExistence type="inferred from homology"/>
<dbReference type="RefSeq" id="XP_023951054.2">
    <property type="nucleotide sequence ID" value="XM_024095286.2"/>
</dbReference>
<dbReference type="Proteomes" id="UP001652582">
    <property type="component" value="Chromosome 8"/>
</dbReference>
<feature type="domain" description="AB hydrolase-1" evidence="13">
    <location>
        <begin position="10"/>
        <end position="95"/>
    </location>
</feature>
<dbReference type="PANTHER" id="PTHR46118:SF4">
    <property type="entry name" value="PROTEIN ABHD11"/>
    <property type="match status" value="1"/>
</dbReference>
<comment type="catalytic activity">
    <reaction evidence="8">
        <text>1-octadecanoyl-2-(4Z,7Z,10Z,13Z,16Z,19Z-docosahexaenoyl)-sn-glycerol + H2O = 2-(4Z,7Z,10Z,13Z,16Z,19Z-docosahexaenoyl)-glycerol + octadecanoate + H(+)</text>
        <dbReference type="Rhea" id="RHEA:77107"/>
        <dbReference type="ChEBI" id="CHEBI:15377"/>
        <dbReference type="ChEBI" id="CHEBI:15378"/>
        <dbReference type="ChEBI" id="CHEBI:25629"/>
        <dbReference type="ChEBI" id="CHEBI:77129"/>
        <dbReference type="ChEBI" id="CHEBI:186738"/>
    </reaction>
</comment>
<gene>
    <name evidence="15" type="primary">LOC112055260</name>
</gene>
<dbReference type="KEGG" id="bany:112055260"/>
<dbReference type="PANTHER" id="PTHR46118">
    <property type="entry name" value="PROTEIN ABHD11"/>
    <property type="match status" value="1"/>
</dbReference>
<dbReference type="OrthoDB" id="8119704at2759"/>
<dbReference type="InterPro" id="IPR000073">
    <property type="entry name" value="AB_hydrolase_1"/>
</dbReference>
<dbReference type="EC" id="3.1.1.116" evidence="3"/>
<evidence type="ECO:0000313" key="15">
    <source>
        <dbReference type="RefSeq" id="XP_023951054.2"/>
    </source>
</evidence>
<dbReference type="GO" id="GO:0052689">
    <property type="term" value="F:carboxylic ester hydrolase activity"/>
    <property type="evidence" value="ECO:0007669"/>
    <property type="project" value="TreeGrafter"/>
</dbReference>
<evidence type="ECO:0000256" key="6">
    <source>
        <dbReference type="ARBA" id="ARBA00043742"/>
    </source>
</evidence>
<protein>
    <recommendedName>
        <fullName evidence="7">sn-1-specific diacylglycerol lipase ABHD11</fullName>
        <ecNumber evidence="3">3.1.1.116</ecNumber>
    </recommendedName>
    <alternativeName>
        <fullName evidence="4">Alpha/beta hydrolase domain-containing protein 11</fullName>
    </alternativeName>
</protein>
<evidence type="ECO:0000256" key="7">
    <source>
        <dbReference type="ARBA" id="ARBA00044064"/>
    </source>
</evidence>
<comment type="catalytic activity">
    <reaction evidence="11">
        <text>1-octadecanoyl-2-(5Z,8Z,11Z,14Z-eicosatetraenoyl)-sn-glycerol + H2O = 2-(5Z,8Z,11Z,14Z-eicosatetraenoyl)-glycerol + octadecanoate + H(+)</text>
        <dbReference type="Rhea" id="RHEA:38507"/>
        <dbReference type="ChEBI" id="CHEBI:15377"/>
        <dbReference type="ChEBI" id="CHEBI:15378"/>
        <dbReference type="ChEBI" id="CHEBI:25629"/>
        <dbReference type="ChEBI" id="CHEBI:52392"/>
        <dbReference type="ChEBI" id="CHEBI:75728"/>
    </reaction>
</comment>
<sequence>MSKRINAATQKPVIAVDARNHGESPHADSHTYPDLASDVSHLISQLSIKQAAIIGHSMGGRTGMVIALSEPSIVSKLVVVDISPVSTTSALNETFPQLIDAMKSIHFKNITNVVKARAVAKEKLVASGVIKDDSIGYVLMNIGIKPDKSIGWISNVNVLKEYSTEIARFPSEMSGKQYSGPTLFIGGGKSKFLPPGDLTGIKKYFPNVNLKYIEGVGHNVHAQAPDEFLALIKDFLST</sequence>
<evidence type="ECO:0000256" key="11">
    <source>
        <dbReference type="ARBA" id="ARBA00048919"/>
    </source>
</evidence>
<keyword evidence="2" id="KW-0378">Hydrolase</keyword>
<evidence type="ECO:0000256" key="9">
    <source>
        <dbReference type="ARBA" id="ARBA00048504"/>
    </source>
</evidence>
<keyword evidence="14" id="KW-1185">Reference proteome</keyword>
<organism evidence="14 15">
    <name type="scientific">Bicyclus anynana</name>
    <name type="common">Squinting bush brown butterfly</name>
    <dbReference type="NCBI Taxonomy" id="110368"/>
    <lineage>
        <taxon>Eukaryota</taxon>
        <taxon>Metazoa</taxon>
        <taxon>Ecdysozoa</taxon>
        <taxon>Arthropoda</taxon>
        <taxon>Hexapoda</taxon>
        <taxon>Insecta</taxon>
        <taxon>Pterygota</taxon>
        <taxon>Neoptera</taxon>
        <taxon>Endopterygota</taxon>
        <taxon>Lepidoptera</taxon>
        <taxon>Glossata</taxon>
        <taxon>Ditrysia</taxon>
        <taxon>Papilionoidea</taxon>
        <taxon>Nymphalidae</taxon>
        <taxon>Satyrinae</taxon>
        <taxon>Satyrini</taxon>
        <taxon>Mycalesina</taxon>
        <taxon>Bicyclus</taxon>
    </lineage>
</organism>
<evidence type="ECO:0000313" key="14">
    <source>
        <dbReference type="Proteomes" id="UP001652582"/>
    </source>
</evidence>
<dbReference type="PRINTS" id="PR00111">
    <property type="entry name" value="ABHYDROLASE"/>
</dbReference>
<evidence type="ECO:0000256" key="3">
    <source>
        <dbReference type="ARBA" id="ARBA00026104"/>
    </source>
</evidence>
<reference evidence="15" key="1">
    <citation type="submission" date="2025-08" db="UniProtKB">
        <authorList>
            <consortium name="RefSeq"/>
        </authorList>
    </citation>
    <scope>IDENTIFICATION</scope>
</reference>
<comment type="catalytic activity">
    <reaction evidence="5">
        <text>a 1,2-diacyl-sn-glycerol + H2O = a 2-acylglycerol + a fatty acid + H(+)</text>
        <dbReference type="Rhea" id="RHEA:33275"/>
        <dbReference type="ChEBI" id="CHEBI:15377"/>
        <dbReference type="ChEBI" id="CHEBI:15378"/>
        <dbReference type="ChEBI" id="CHEBI:17389"/>
        <dbReference type="ChEBI" id="CHEBI:17815"/>
        <dbReference type="ChEBI" id="CHEBI:28868"/>
        <dbReference type="EC" id="3.1.1.116"/>
    </reaction>
</comment>
<dbReference type="Gene3D" id="3.40.50.1820">
    <property type="entry name" value="alpha/beta hydrolase"/>
    <property type="match status" value="1"/>
</dbReference>
<comment type="catalytic activity">
    <reaction evidence="6">
        <text>a 1,3-diacyl-sn-glycerol + H2O = a 1-acyl-sn-glycerol + a fatty acid + H(+)</text>
        <dbReference type="Rhea" id="RHEA:38503"/>
        <dbReference type="ChEBI" id="CHEBI:15377"/>
        <dbReference type="ChEBI" id="CHEBI:15378"/>
        <dbReference type="ChEBI" id="CHEBI:28868"/>
        <dbReference type="ChEBI" id="CHEBI:64683"/>
        <dbReference type="ChEBI" id="CHEBI:77272"/>
    </reaction>
</comment>
<accession>A0A6J1NWH2</accession>
<dbReference type="InterPro" id="IPR029058">
    <property type="entry name" value="AB_hydrolase_fold"/>
</dbReference>
<dbReference type="GO" id="GO:0005739">
    <property type="term" value="C:mitochondrion"/>
    <property type="evidence" value="ECO:0007669"/>
    <property type="project" value="TreeGrafter"/>
</dbReference>
<evidence type="ECO:0000256" key="5">
    <source>
        <dbReference type="ARBA" id="ARBA00043667"/>
    </source>
</evidence>
<dbReference type="GeneID" id="112055260"/>
<comment type="catalytic activity">
    <reaction evidence="10">
        <text>1-octadecanoyl-2-(9Z-octadecenoyl)-sn-glycerol + H2O = 2-(9Z-octadecenoyl)-glycerol + octadecanoate + H(+)</text>
        <dbReference type="Rhea" id="RHEA:77103"/>
        <dbReference type="ChEBI" id="CHEBI:15377"/>
        <dbReference type="ChEBI" id="CHEBI:15378"/>
        <dbReference type="ChEBI" id="CHEBI:25629"/>
        <dbReference type="ChEBI" id="CHEBI:73990"/>
        <dbReference type="ChEBI" id="CHEBI:75468"/>
    </reaction>
</comment>